<protein>
    <submittedName>
        <fullName evidence="3">Esterase / lipase</fullName>
        <ecNumber evidence="3">3.1.1.-</ecNumber>
    </submittedName>
</protein>
<dbReference type="Pfam" id="PF07859">
    <property type="entry name" value="Abhydrolase_3"/>
    <property type="match status" value="1"/>
</dbReference>
<dbReference type="InterPro" id="IPR050300">
    <property type="entry name" value="GDXG_lipolytic_enzyme"/>
</dbReference>
<evidence type="ECO:0000313" key="3">
    <source>
        <dbReference type="EMBL" id="STX42880.1"/>
    </source>
</evidence>
<name>A0A378JE35_9GAMM</name>
<dbReference type="Gene3D" id="3.40.50.1820">
    <property type="entry name" value="alpha/beta hydrolase"/>
    <property type="match status" value="1"/>
</dbReference>
<reference evidence="3 4" key="1">
    <citation type="submission" date="2018-06" db="EMBL/GenBank/DDBJ databases">
        <authorList>
            <consortium name="Pathogen Informatics"/>
            <person name="Doyle S."/>
        </authorList>
    </citation>
    <scope>NUCLEOTIDE SEQUENCE [LARGE SCALE GENOMIC DNA]</scope>
    <source>
        <strain evidence="3 4">NCTC13292</strain>
    </source>
</reference>
<dbReference type="AlphaFoldDB" id="A0A378JE35"/>
<keyword evidence="1 3" id="KW-0378">Hydrolase</keyword>
<dbReference type="OrthoDB" id="9806180at2"/>
<dbReference type="GO" id="GO:0016787">
    <property type="term" value="F:hydrolase activity"/>
    <property type="evidence" value="ECO:0007669"/>
    <property type="project" value="UniProtKB-KW"/>
</dbReference>
<gene>
    <name evidence="3" type="primary">aes</name>
    <name evidence="3" type="ORF">NCTC13292_01830</name>
</gene>
<dbReference type="EC" id="3.1.1.-" evidence="3"/>
<evidence type="ECO:0000259" key="2">
    <source>
        <dbReference type="Pfam" id="PF07859"/>
    </source>
</evidence>
<accession>A0A378JE35</accession>
<dbReference type="InterPro" id="IPR029058">
    <property type="entry name" value="AB_hydrolase_fold"/>
</dbReference>
<evidence type="ECO:0000313" key="4">
    <source>
        <dbReference type="Proteomes" id="UP000254677"/>
    </source>
</evidence>
<dbReference type="PANTHER" id="PTHR48081:SF8">
    <property type="entry name" value="ALPHA_BETA HYDROLASE FOLD-3 DOMAIN-CONTAINING PROTEIN-RELATED"/>
    <property type="match status" value="1"/>
</dbReference>
<dbReference type="SUPFAM" id="SSF53474">
    <property type="entry name" value="alpha/beta-Hydrolases"/>
    <property type="match status" value="1"/>
</dbReference>
<proteinExistence type="predicted"/>
<dbReference type="RefSeq" id="WP_115221502.1">
    <property type="nucleotide sequence ID" value="NZ_UGOA01000001.1"/>
</dbReference>
<evidence type="ECO:0000256" key="1">
    <source>
        <dbReference type="ARBA" id="ARBA00022801"/>
    </source>
</evidence>
<feature type="domain" description="Alpha/beta hydrolase fold-3" evidence="2">
    <location>
        <begin position="83"/>
        <end position="291"/>
    </location>
</feature>
<sequence>MDLNKRIEPKTWAFVEKIQKAGGKPLYDLPVSEGRAIFDKLQELKSEKPDVDIEDHTLPVGPKGKVSIRIIRPKGAKETLPVLMYYHGAGWVFGDYQTHGRLVRELAVGSHAAVVFVNYSLAPEEQYPTQIEEAYAATKYVAENGKKFNLDTSRFVVAGDSVGGNMTIVMTLLAKERGGPKIDYQVLIYPVTDANFENGSYKEFSEGPWLTKKAMEWFWDNYLPNKEKRKEITACPLKASIEQLKGLPPALVINGECDVLRDEGEAYAHNLNAAGVSVTGIRHHGTIHDFLMINDIADTPACRNAIETINAHLCNVFNHKKKQ</sequence>
<dbReference type="InterPro" id="IPR013094">
    <property type="entry name" value="AB_hydrolase_3"/>
</dbReference>
<keyword evidence="4" id="KW-1185">Reference proteome</keyword>
<dbReference type="EMBL" id="UGOA01000001">
    <property type="protein sequence ID" value="STX42880.1"/>
    <property type="molecule type" value="Genomic_DNA"/>
</dbReference>
<organism evidence="3 4">
    <name type="scientific">Legionella donaldsonii</name>
    <dbReference type="NCBI Taxonomy" id="45060"/>
    <lineage>
        <taxon>Bacteria</taxon>
        <taxon>Pseudomonadati</taxon>
        <taxon>Pseudomonadota</taxon>
        <taxon>Gammaproteobacteria</taxon>
        <taxon>Legionellales</taxon>
        <taxon>Legionellaceae</taxon>
        <taxon>Legionella</taxon>
    </lineage>
</organism>
<dbReference type="PANTHER" id="PTHR48081">
    <property type="entry name" value="AB HYDROLASE SUPERFAMILY PROTEIN C4A8.06C"/>
    <property type="match status" value="1"/>
</dbReference>
<dbReference type="Proteomes" id="UP000254677">
    <property type="component" value="Unassembled WGS sequence"/>
</dbReference>